<dbReference type="RefSeq" id="XP_031853874.1">
    <property type="nucleotide sequence ID" value="XM_031997983.1"/>
</dbReference>
<feature type="compositionally biased region" description="Low complexity" evidence="1">
    <location>
        <begin position="52"/>
        <end position="75"/>
    </location>
</feature>
<dbReference type="GO" id="GO:0033615">
    <property type="term" value="P:mitochondrial proton-transporting ATP synthase complex assembly"/>
    <property type="evidence" value="ECO:0007669"/>
    <property type="project" value="InterPro"/>
</dbReference>
<dbReference type="Proteomes" id="UP000398389">
    <property type="component" value="Unassembled WGS sequence"/>
</dbReference>
<evidence type="ECO:0000313" key="2">
    <source>
        <dbReference type="EMBL" id="VVT51945.1"/>
    </source>
</evidence>
<dbReference type="EMBL" id="CABVLU010000002">
    <property type="protein sequence ID" value="VVT51945.1"/>
    <property type="molecule type" value="Genomic_DNA"/>
</dbReference>
<gene>
    <name evidence="2" type="ORF">SAPINGB_P003265</name>
</gene>
<name>A0A5E8BTA2_9ASCO</name>
<dbReference type="InterPro" id="IPR039196">
    <property type="entry name" value="Fmc1"/>
</dbReference>
<dbReference type="GO" id="GO:0005759">
    <property type="term" value="C:mitochondrial matrix"/>
    <property type="evidence" value="ECO:0007669"/>
    <property type="project" value="TreeGrafter"/>
</dbReference>
<dbReference type="PANTHER" id="PTHR28015:SF1">
    <property type="entry name" value="ATP SYNTHASE ASSEMBLY FACTOR FMC1, MITOCHONDRIAL"/>
    <property type="match status" value="1"/>
</dbReference>
<dbReference type="AlphaFoldDB" id="A0A5E8BTA2"/>
<sequence length="157" mass="17658">MSTQQSTTAAARSLYRAIYRQLERQHVASSKLHQAQDRKKLEALRKYQQMKAAAAAASTATNPNSSSSSSTSLPLIEDPRIKPYPSQTLRSLFLSQTSSTDNTPDEKYLEAIALFLKSQHEYNYLLEYYNGSTIDETKRIELSAKRVGLALPEEPKE</sequence>
<evidence type="ECO:0000256" key="1">
    <source>
        <dbReference type="SAM" id="MobiDB-lite"/>
    </source>
</evidence>
<evidence type="ECO:0000313" key="3">
    <source>
        <dbReference type="Proteomes" id="UP000398389"/>
    </source>
</evidence>
<protein>
    <recommendedName>
        <fullName evidence="4">ATP synthase assembly factor FMC1, mitochondrial</fullName>
    </recommendedName>
</protein>
<keyword evidence="3" id="KW-1185">Reference proteome</keyword>
<reference evidence="2 3" key="1">
    <citation type="submission" date="2019-09" db="EMBL/GenBank/DDBJ databases">
        <authorList>
            <person name="Brejova B."/>
        </authorList>
    </citation>
    <scope>NUCLEOTIDE SEQUENCE [LARGE SCALE GENOMIC DNA]</scope>
</reference>
<dbReference type="GeneID" id="43582083"/>
<dbReference type="PANTHER" id="PTHR28015">
    <property type="entry name" value="ATP SYNTHASE ASSEMBLY FACTOR FMC1, MITOCHONDRIAL"/>
    <property type="match status" value="1"/>
</dbReference>
<evidence type="ECO:0008006" key="4">
    <source>
        <dbReference type="Google" id="ProtNLM"/>
    </source>
</evidence>
<accession>A0A5E8BTA2</accession>
<dbReference type="OrthoDB" id="15893at2759"/>
<organism evidence="2 3">
    <name type="scientific">Magnusiomyces paraingens</name>
    <dbReference type="NCBI Taxonomy" id="2606893"/>
    <lineage>
        <taxon>Eukaryota</taxon>
        <taxon>Fungi</taxon>
        <taxon>Dikarya</taxon>
        <taxon>Ascomycota</taxon>
        <taxon>Saccharomycotina</taxon>
        <taxon>Dipodascomycetes</taxon>
        <taxon>Dipodascales</taxon>
        <taxon>Dipodascaceae</taxon>
        <taxon>Magnusiomyces</taxon>
    </lineage>
</organism>
<proteinExistence type="predicted"/>
<feature type="region of interest" description="Disordered" evidence="1">
    <location>
        <begin position="52"/>
        <end position="80"/>
    </location>
</feature>
<dbReference type="Pfam" id="PF13233">
    <property type="entry name" value="Complex1_LYR_2"/>
    <property type="match status" value="1"/>
</dbReference>